<keyword evidence="3" id="KW-1133">Transmembrane helix</keyword>
<feature type="domain" description="AB hydrolase-1" evidence="4">
    <location>
        <begin position="216"/>
        <end position="325"/>
    </location>
</feature>
<feature type="compositionally biased region" description="Low complexity" evidence="2">
    <location>
        <begin position="434"/>
        <end position="451"/>
    </location>
</feature>
<feature type="transmembrane region" description="Helical" evidence="3">
    <location>
        <begin position="42"/>
        <end position="59"/>
    </location>
</feature>
<comment type="similarity">
    <text evidence="1">Belongs to the peptidase S33 family. ABHD4/ABHD5 subfamily.</text>
</comment>
<evidence type="ECO:0000313" key="6">
    <source>
        <dbReference type="Proteomes" id="UP000002630"/>
    </source>
</evidence>
<dbReference type="InParanoid" id="D7G0C9"/>
<dbReference type="Pfam" id="PF00561">
    <property type="entry name" value="Abhydrolase_1"/>
    <property type="match status" value="1"/>
</dbReference>
<dbReference type="GO" id="GO:0055088">
    <property type="term" value="P:lipid homeostasis"/>
    <property type="evidence" value="ECO:0007669"/>
    <property type="project" value="TreeGrafter"/>
</dbReference>
<dbReference type="Gene3D" id="3.40.50.1820">
    <property type="entry name" value="alpha/beta hydrolase"/>
    <property type="match status" value="1"/>
</dbReference>
<reference evidence="5 6" key="1">
    <citation type="journal article" date="2010" name="Nature">
        <title>The Ectocarpus genome and the independent evolution of multicellularity in brown algae.</title>
        <authorList>
            <person name="Cock J.M."/>
            <person name="Sterck L."/>
            <person name="Rouze P."/>
            <person name="Scornet D."/>
            <person name="Allen A.E."/>
            <person name="Amoutzias G."/>
            <person name="Anthouard V."/>
            <person name="Artiguenave F."/>
            <person name="Aury J.M."/>
            <person name="Badger J.H."/>
            <person name="Beszteri B."/>
            <person name="Billiau K."/>
            <person name="Bonnet E."/>
            <person name="Bothwell J.H."/>
            <person name="Bowler C."/>
            <person name="Boyen C."/>
            <person name="Brownlee C."/>
            <person name="Carrano C.J."/>
            <person name="Charrier B."/>
            <person name="Cho G.Y."/>
            <person name="Coelho S.M."/>
            <person name="Collen J."/>
            <person name="Corre E."/>
            <person name="Da Silva C."/>
            <person name="Delage L."/>
            <person name="Delaroque N."/>
            <person name="Dittami S.M."/>
            <person name="Doulbeau S."/>
            <person name="Elias M."/>
            <person name="Farnham G."/>
            <person name="Gachon C.M."/>
            <person name="Gschloessl B."/>
            <person name="Heesch S."/>
            <person name="Jabbari K."/>
            <person name="Jubin C."/>
            <person name="Kawai H."/>
            <person name="Kimura K."/>
            <person name="Kloareg B."/>
            <person name="Kupper F.C."/>
            <person name="Lang D."/>
            <person name="Le Bail A."/>
            <person name="Leblanc C."/>
            <person name="Lerouge P."/>
            <person name="Lohr M."/>
            <person name="Lopez P.J."/>
            <person name="Martens C."/>
            <person name="Maumus F."/>
            <person name="Michel G."/>
            <person name="Miranda-Saavedra D."/>
            <person name="Morales J."/>
            <person name="Moreau H."/>
            <person name="Motomura T."/>
            <person name="Nagasato C."/>
            <person name="Napoli C.A."/>
            <person name="Nelson D.R."/>
            <person name="Nyvall-Collen P."/>
            <person name="Peters A.F."/>
            <person name="Pommier C."/>
            <person name="Potin P."/>
            <person name="Poulain J."/>
            <person name="Quesneville H."/>
            <person name="Read B."/>
            <person name="Rensing S.A."/>
            <person name="Ritter A."/>
            <person name="Rousvoal S."/>
            <person name="Samanta M."/>
            <person name="Samson G."/>
            <person name="Schroeder D.C."/>
            <person name="Segurens B."/>
            <person name="Strittmatter M."/>
            <person name="Tonon T."/>
            <person name="Tregear J.W."/>
            <person name="Valentin K."/>
            <person name="von Dassow P."/>
            <person name="Yamagishi T."/>
            <person name="Van de Peer Y."/>
            <person name="Wincker P."/>
        </authorList>
    </citation>
    <scope>NUCLEOTIDE SEQUENCE [LARGE SCALE GENOMIC DNA]</scope>
    <source>
        <strain evidence="6">Ec32 / CCAP1310/4</strain>
    </source>
</reference>
<feature type="compositionally biased region" description="Basic and acidic residues" evidence="2">
    <location>
        <begin position="458"/>
        <end position="468"/>
    </location>
</feature>
<accession>D7G0C9</accession>
<dbReference type="AlphaFoldDB" id="D7G0C9"/>
<feature type="transmembrane region" description="Helical" evidence="3">
    <location>
        <begin position="138"/>
        <end position="158"/>
    </location>
</feature>
<dbReference type="eggNOG" id="KOG4409">
    <property type="taxonomic scope" value="Eukaryota"/>
</dbReference>
<dbReference type="Proteomes" id="UP000002630">
    <property type="component" value="Linkage Group LG15"/>
</dbReference>
<feature type="transmembrane region" description="Helical" evidence="3">
    <location>
        <begin position="71"/>
        <end position="88"/>
    </location>
</feature>
<evidence type="ECO:0000259" key="4">
    <source>
        <dbReference type="Pfam" id="PF00561"/>
    </source>
</evidence>
<dbReference type="InterPro" id="IPR029058">
    <property type="entry name" value="AB_hydrolase_fold"/>
</dbReference>
<feature type="transmembrane region" description="Helical" evidence="3">
    <location>
        <begin position="336"/>
        <end position="355"/>
    </location>
</feature>
<dbReference type="GO" id="GO:0006654">
    <property type="term" value="P:phosphatidic acid biosynthetic process"/>
    <property type="evidence" value="ECO:0007669"/>
    <property type="project" value="TreeGrafter"/>
</dbReference>
<dbReference type="PRINTS" id="PR00111">
    <property type="entry name" value="ABHYDROLASE"/>
</dbReference>
<evidence type="ECO:0000313" key="5">
    <source>
        <dbReference type="EMBL" id="CBJ26656.1"/>
    </source>
</evidence>
<keyword evidence="3" id="KW-0812">Transmembrane</keyword>
<dbReference type="GO" id="GO:0042171">
    <property type="term" value="F:lysophosphatidic acid acyltransferase activity"/>
    <property type="evidence" value="ECO:0007669"/>
    <property type="project" value="TreeGrafter"/>
</dbReference>
<organism evidence="5 6">
    <name type="scientific">Ectocarpus siliculosus</name>
    <name type="common">Brown alga</name>
    <name type="synonym">Conferva siliculosa</name>
    <dbReference type="NCBI Taxonomy" id="2880"/>
    <lineage>
        <taxon>Eukaryota</taxon>
        <taxon>Sar</taxon>
        <taxon>Stramenopiles</taxon>
        <taxon>Ochrophyta</taxon>
        <taxon>PX clade</taxon>
        <taxon>Phaeophyceae</taxon>
        <taxon>Ectocarpales</taxon>
        <taxon>Ectocarpaceae</taxon>
        <taxon>Ectocarpus</taxon>
    </lineage>
</organism>
<protein>
    <recommendedName>
        <fullName evidence="4">AB hydrolase-1 domain-containing protein</fullName>
    </recommendedName>
</protein>
<feature type="transmembrane region" description="Helical" evidence="3">
    <location>
        <begin position="109"/>
        <end position="126"/>
    </location>
</feature>
<name>D7G0C9_ECTSI</name>
<dbReference type="EMBL" id="FN649740">
    <property type="protein sequence ID" value="CBJ26656.1"/>
    <property type="molecule type" value="Genomic_DNA"/>
</dbReference>
<dbReference type="GO" id="GO:0052689">
    <property type="term" value="F:carboxylic ester hydrolase activity"/>
    <property type="evidence" value="ECO:0007669"/>
    <property type="project" value="TreeGrafter"/>
</dbReference>
<feature type="region of interest" description="Disordered" evidence="2">
    <location>
        <begin position="431"/>
        <end position="468"/>
    </location>
</feature>
<evidence type="ECO:0000256" key="1">
    <source>
        <dbReference type="ARBA" id="ARBA00038097"/>
    </source>
</evidence>
<dbReference type="SUPFAM" id="SSF53474">
    <property type="entry name" value="alpha/beta-Hydrolases"/>
    <property type="match status" value="1"/>
</dbReference>
<evidence type="ECO:0000256" key="2">
    <source>
        <dbReference type="SAM" id="MobiDB-lite"/>
    </source>
</evidence>
<dbReference type="PANTHER" id="PTHR42886:SF29">
    <property type="entry name" value="PUMMELIG, ISOFORM A"/>
    <property type="match status" value="1"/>
</dbReference>
<dbReference type="EMBL" id="FN648597">
    <property type="protein sequence ID" value="CBJ26656.1"/>
    <property type="molecule type" value="Genomic_DNA"/>
</dbReference>
<gene>
    <name evidence="5" type="ORF">Esi_0040_0068</name>
</gene>
<proteinExistence type="inferred from homology"/>
<keyword evidence="6" id="KW-1185">Reference proteome</keyword>
<dbReference type="OrthoDB" id="7457040at2759"/>
<dbReference type="OMA" id="EMGITEM"/>
<dbReference type="PANTHER" id="PTHR42886">
    <property type="entry name" value="RE40534P-RELATED"/>
    <property type="match status" value="1"/>
</dbReference>
<dbReference type="InterPro" id="IPR000073">
    <property type="entry name" value="AB_hydrolase_1"/>
</dbReference>
<feature type="transmembrane region" description="Helical" evidence="3">
    <location>
        <begin position="12"/>
        <end position="35"/>
    </location>
</feature>
<sequence length="539" mass="58196">MPSCTRQAGSTISAFFVVPLVAAILLCWTVVGFLCSLKGCGVFVYVSVLVVTAGLIDTRMGQDDYAFDSSLLDPAAVLVAASLCYRVLLRHHDTNASLAGRRRLASIPVATAVAAFLLVKIVAGAGNEAQDRQGWKLAWLWLALVSSAFVYASMARWWTDASMPRLQEAEAALLEKYAQVEFEQSVVAGLGTVCVKGFHQSFEAGVPSGEAAPEKPVLVLLHGYAAGNGFWMFVLKELSEHFRVVCVEMYGCGRSERLPFKAKGPAETEKILVESLEKWRAEMGITEMVLCGHSLGGMMASAYAMAHPNRLRKLFLLSPAGIGGIPMDGDAGKDRLVYKIYSFVWTRGIGFLFLLRWAGPLGMRAAKSVVARRLSWVPEAAKIREVDSDLLGDYVYQLLALPASGEKIIFPLLDPMLHAYRPVLETLKGGGGSASESATASATSSSHSGGSRVQQGEGTRRSAAEEEGKGISCPVSIIYGSPDHDWMPHRHGVALAENLTRQGVTAKVYSVPEAGHTLIIDNPEDFTRIFLEAYFDAGV</sequence>
<dbReference type="STRING" id="2880.D7G0C9"/>
<evidence type="ECO:0000256" key="3">
    <source>
        <dbReference type="SAM" id="Phobius"/>
    </source>
</evidence>
<keyword evidence="3" id="KW-0472">Membrane</keyword>